<dbReference type="InterPro" id="IPR029759">
    <property type="entry name" value="GPX_AS"/>
</dbReference>
<dbReference type="GO" id="GO:0005783">
    <property type="term" value="C:endoplasmic reticulum"/>
    <property type="evidence" value="ECO:0007669"/>
    <property type="project" value="UniProtKB-ARBA"/>
</dbReference>
<dbReference type="GO" id="GO:0070013">
    <property type="term" value="C:intracellular organelle lumen"/>
    <property type="evidence" value="ECO:0007669"/>
    <property type="project" value="UniProtKB-ARBA"/>
</dbReference>
<evidence type="ECO:0000313" key="9">
    <source>
        <dbReference type="EMBL" id="GFO13352.1"/>
    </source>
</evidence>
<dbReference type="GO" id="GO:0033554">
    <property type="term" value="P:cellular response to stress"/>
    <property type="evidence" value="ECO:0007669"/>
    <property type="project" value="UniProtKB-ARBA"/>
</dbReference>
<evidence type="ECO:0000313" key="10">
    <source>
        <dbReference type="Proteomes" id="UP000735302"/>
    </source>
</evidence>
<dbReference type="PROSITE" id="PS51355">
    <property type="entry name" value="GLUTATHIONE_PEROXID_3"/>
    <property type="match status" value="1"/>
</dbReference>
<evidence type="ECO:0000256" key="7">
    <source>
        <dbReference type="RuleBase" id="RU000499"/>
    </source>
</evidence>
<evidence type="ECO:0000256" key="1">
    <source>
        <dbReference type="ARBA" id="ARBA00000217"/>
    </source>
</evidence>
<keyword evidence="5 7" id="KW-0560">Oxidoreductase</keyword>
<reference evidence="9 10" key="1">
    <citation type="journal article" date="2021" name="Elife">
        <title>Chloroplast acquisition without the gene transfer in kleptoplastic sea slugs, Plakobranchus ocellatus.</title>
        <authorList>
            <person name="Maeda T."/>
            <person name="Takahashi S."/>
            <person name="Yoshida T."/>
            <person name="Shimamura S."/>
            <person name="Takaki Y."/>
            <person name="Nagai Y."/>
            <person name="Toyoda A."/>
            <person name="Suzuki Y."/>
            <person name="Arimoto A."/>
            <person name="Ishii H."/>
            <person name="Satoh N."/>
            <person name="Nishiyama T."/>
            <person name="Hasebe M."/>
            <person name="Maruyama T."/>
            <person name="Minagawa J."/>
            <person name="Obokata J."/>
            <person name="Shigenobu S."/>
        </authorList>
    </citation>
    <scope>NUCLEOTIDE SEQUENCE [LARGE SCALE GENOMIC DNA]</scope>
</reference>
<evidence type="ECO:0000256" key="5">
    <source>
        <dbReference type="ARBA" id="ARBA00023002"/>
    </source>
</evidence>
<dbReference type="InterPro" id="IPR013766">
    <property type="entry name" value="Thioredoxin_domain"/>
</dbReference>
<evidence type="ECO:0000256" key="3">
    <source>
        <dbReference type="ARBA" id="ARBA00012310"/>
    </source>
</evidence>
<dbReference type="FunFam" id="3.40.30.10:FF:000049">
    <property type="entry name" value="Glutathione peroxidase"/>
    <property type="match status" value="1"/>
</dbReference>
<evidence type="ECO:0000259" key="8">
    <source>
        <dbReference type="PROSITE" id="PS51352"/>
    </source>
</evidence>
<dbReference type="PIRSF" id="PIRSF000303">
    <property type="entry name" value="Glutathion_perox"/>
    <property type="match status" value="1"/>
</dbReference>
<feature type="active site" evidence="6">
    <location>
        <position position="53"/>
    </location>
</feature>
<dbReference type="PRINTS" id="PR01011">
    <property type="entry name" value="GLUTPROXDASE"/>
</dbReference>
<name>A0AAV4B2N1_9GAST</name>
<dbReference type="InterPro" id="IPR036249">
    <property type="entry name" value="Thioredoxin-like_sf"/>
</dbReference>
<dbReference type="GO" id="GO:0006979">
    <property type="term" value="P:response to oxidative stress"/>
    <property type="evidence" value="ECO:0007669"/>
    <property type="project" value="InterPro"/>
</dbReference>
<proteinExistence type="inferred from homology"/>
<dbReference type="GO" id="GO:0004602">
    <property type="term" value="F:glutathione peroxidase activity"/>
    <property type="evidence" value="ECO:0007669"/>
    <property type="project" value="UniProtKB-EC"/>
</dbReference>
<dbReference type="CDD" id="cd00340">
    <property type="entry name" value="GSH_Peroxidase"/>
    <property type="match status" value="1"/>
</dbReference>
<protein>
    <recommendedName>
        <fullName evidence="3 7">Glutathione peroxidase</fullName>
    </recommendedName>
</protein>
<organism evidence="9 10">
    <name type="scientific">Plakobranchus ocellatus</name>
    <dbReference type="NCBI Taxonomy" id="259542"/>
    <lineage>
        <taxon>Eukaryota</taxon>
        <taxon>Metazoa</taxon>
        <taxon>Spiralia</taxon>
        <taxon>Lophotrochozoa</taxon>
        <taxon>Mollusca</taxon>
        <taxon>Gastropoda</taxon>
        <taxon>Heterobranchia</taxon>
        <taxon>Euthyneura</taxon>
        <taxon>Panpulmonata</taxon>
        <taxon>Sacoglossa</taxon>
        <taxon>Placobranchoidea</taxon>
        <taxon>Plakobranchidae</taxon>
        <taxon>Plakobranchus</taxon>
    </lineage>
</organism>
<sequence>MLFLSPSKTLSSTTDDAQEDFYSFTANDIDGNPVSLAKYRGKVSLIVNVASECGYTDNHYRGMVLLQQTFGHTDKFNVLAFPCNQFGEQEPGSNKEIYQFAHDEMEINFPLFAKINVRDKNVHPAWLYLSTSSEEVPRWNFYKYLVDHNGHVIDVWGPQVDPEDLSQEIQKAISNIYVAESRGKDEF</sequence>
<evidence type="ECO:0000256" key="4">
    <source>
        <dbReference type="ARBA" id="ARBA00022559"/>
    </source>
</evidence>
<dbReference type="PANTHER" id="PTHR11592:SF78">
    <property type="entry name" value="GLUTATHIONE PEROXIDASE"/>
    <property type="match status" value="1"/>
</dbReference>
<accession>A0AAV4B2N1</accession>
<dbReference type="Proteomes" id="UP000735302">
    <property type="component" value="Unassembled WGS sequence"/>
</dbReference>
<dbReference type="Pfam" id="PF00255">
    <property type="entry name" value="GSHPx"/>
    <property type="match status" value="1"/>
</dbReference>
<dbReference type="PROSITE" id="PS51352">
    <property type="entry name" value="THIOREDOXIN_2"/>
    <property type="match status" value="1"/>
</dbReference>
<dbReference type="SUPFAM" id="SSF52833">
    <property type="entry name" value="Thioredoxin-like"/>
    <property type="match status" value="1"/>
</dbReference>
<comment type="catalytic activity">
    <reaction evidence="1">
        <text>2 glutathione + H2O2 = glutathione disulfide + 2 H2O</text>
        <dbReference type="Rhea" id="RHEA:16833"/>
        <dbReference type="ChEBI" id="CHEBI:15377"/>
        <dbReference type="ChEBI" id="CHEBI:16240"/>
        <dbReference type="ChEBI" id="CHEBI:57925"/>
        <dbReference type="ChEBI" id="CHEBI:58297"/>
        <dbReference type="EC" id="1.11.1.9"/>
    </reaction>
</comment>
<evidence type="ECO:0000256" key="6">
    <source>
        <dbReference type="PIRSR" id="PIRSR000303-1"/>
    </source>
</evidence>
<dbReference type="Gene3D" id="3.40.30.10">
    <property type="entry name" value="Glutaredoxin"/>
    <property type="match status" value="1"/>
</dbReference>
<comment type="similarity">
    <text evidence="2 7">Belongs to the glutathione peroxidase family.</text>
</comment>
<keyword evidence="4 7" id="KW-0575">Peroxidase</keyword>
<dbReference type="InterPro" id="IPR029760">
    <property type="entry name" value="GPX_CS"/>
</dbReference>
<dbReference type="AlphaFoldDB" id="A0AAV4B2N1"/>
<evidence type="ECO:0000256" key="2">
    <source>
        <dbReference type="ARBA" id="ARBA00006926"/>
    </source>
</evidence>
<feature type="domain" description="Thioredoxin" evidence="8">
    <location>
        <begin position="15"/>
        <end position="174"/>
    </location>
</feature>
<gene>
    <name evidence="9" type="ORF">PoB_003985700</name>
</gene>
<keyword evidence="10" id="KW-1185">Reference proteome</keyword>
<dbReference type="PROSITE" id="PS00460">
    <property type="entry name" value="GLUTATHIONE_PEROXID_1"/>
    <property type="match status" value="1"/>
</dbReference>
<comment type="caution">
    <text evidence="9">The sequence shown here is derived from an EMBL/GenBank/DDBJ whole genome shotgun (WGS) entry which is preliminary data.</text>
</comment>
<dbReference type="PROSITE" id="PS00763">
    <property type="entry name" value="GLUTATHIONE_PEROXID_2"/>
    <property type="match status" value="1"/>
</dbReference>
<dbReference type="PANTHER" id="PTHR11592">
    <property type="entry name" value="GLUTATHIONE PEROXIDASE"/>
    <property type="match status" value="1"/>
</dbReference>
<dbReference type="EMBL" id="BLXT01004484">
    <property type="protein sequence ID" value="GFO13352.1"/>
    <property type="molecule type" value="Genomic_DNA"/>
</dbReference>
<dbReference type="InterPro" id="IPR000889">
    <property type="entry name" value="Glutathione_peroxidase"/>
</dbReference>